<organism evidence="6 7">
    <name type="scientific">Amycolatopsis magusensis</name>
    <dbReference type="NCBI Taxonomy" id="882444"/>
    <lineage>
        <taxon>Bacteria</taxon>
        <taxon>Bacillati</taxon>
        <taxon>Actinomycetota</taxon>
        <taxon>Actinomycetes</taxon>
        <taxon>Pseudonocardiales</taxon>
        <taxon>Pseudonocardiaceae</taxon>
        <taxon>Amycolatopsis</taxon>
    </lineage>
</organism>
<dbReference type="PANTHER" id="PTHR45832:SF22">
    <property type="entry name" value="SERINE_THREONINE-PROTEIN KINASE SAMKA-RELATED"/>
    <property type="match status" value="1"/>
</dbReference>
<feature type="transmembrane region" description="Helical" evidence="4">
    <location>
        <begin position="285"/>
        <end position="306"/>
    </location>
</feature>
<dbReference type="PROSITE" id="PS00108">
    <property type="entry name" value="PROTEIN_KINASE_ST"/>
    <property type="match status" value="1"/>
</dbReference>
<feature type="domain" description="Protein kinase" evidence="5">
    <location>
        <begin position="11"/>
        <end position="260"/>
    </location>
</feature>
<keyword evidence="4" id="KW-0812">Transmembrane</keyword>
<name>A0ABS4PQU9_9PSEU</name>
<dbReference type="Proteomes" id="UP000741013">
    <property type="component" value="Unassembled WGS sequence"/>
</dbReference>
<dbReference type="PROSITE" id="PS50011">
    <property type="entry name" value="PROTEIN_KINASE_DOM"/>
    <property type="match status" value="1"/>
</dbReference>
<dbReference type="PANTHER" id="PTHR45832">
    <property type="entry name" value="SERINE/THREONINE-PROTEIN KINASE SAMKA-RELATED-RELATED"/>
    <property type="match status" value="1"/>
</dbReference>
<evidence type="ECO:0000256" key="3">
    <source>
        <dbReference type="ARBA" id="ARBA00022840"/>
    </source>
</evidence>
<comment type="caution">
    <text evidence="6">The sequence shown here is derived from an EMBL/GenBank/DDBJ whole genome shotgun (WGS) entry which is preliminary data.</text>
</comment>
<keyword evidence="3" id="KW-0067">ATP-binding</keyword>
<evidence type="ECO:0000259" key="5">
    <source>
        <dbReference type="PROSITE" id="PS50011"/>
    </source>
</evidence>
<dbReference type="CDD" id="cd14014">
    <property type="entry name" value="STKc_PknB_like"/>
    <property type="match status" value="1"/>
</dbReference>
<dbReference type="InterPro" id="IPR000719">
    <property type="entry name" value="Prot_kinase_dom"/>
</dbReference>
<dbReference type="Gene3D" id="3.30.200.20">
    <property type="entry name" value="Phosphorylase Kinase, domain 1"/>
    <property type="match status" value="1"/>
</dbReference>
<dbReference type="Pfam" id="PF00069">
    <property type="entry name" value="Pkinase"/>
    <property type="match status" value="1"/>
</dbReference>
<keyword evidence="4" id="KW-1133">Transmembrane helix</keyword>
<evidence type="ECO:0000256" key="2">
    <source>
        <dbReference type="ARBA" id="ARBA00022741"/>
    </source>
</evidence>
<dbReference type="SMART" id="SM00220">
    <property type="entry name" value="S_TKc"/>
    <property type="match status" value="1"/>
</dbReference>
<comment type="similarity">
    <text evidence="1">Belongs to the protein kinase superfamily. STE Ser/Thr protein kinase family. STE20 subfamily.</text>
</comment>
<evidence type="ECO:0000256" key="4">
    <source>
        <dbReference type="SAM" id="Phobius"/>
    </source>
</evidence>
<keyword evidence="7" id="KW-1185">Reference proteome</keyword>
<reference evidence="6 7" key="1">
    <citation type="submission" date="2021-03" db="EMBL/GenBank/DDBJ databases">
        <title>Sequencing the genomes of 1000 actinobacteria strains.</title>
        <authorList>
            <person name="Klenk H.-P."/>
        </authorList>
    </citation>
    <scope>NUCLEOTIDE SEQUENCE [LARGE SCALE GENOMIC DNA]</scope>
    <source>
        <strain evidence="6 7">DSM 45510</strain>
    </source>
</reference>
<proteinExistence type="inferred from homology"/>
<dbReference type="InterPro" id="IPR051931">
    <property type="entry name" value="PAK3-like"/>
</dbReference>
<gene>
    <name evidence="6" type="ORF">JOM49_003317</name>
</gene>
<evidence type="ECO:0000313" key="6">
    <source>
        <dbReference type="EMBL" id="MBP2181791.1"/>
    </source>
</evidence>
<sequence length="582" mass="62627">MRTGDVIDGRYQLEEVTGGGAGGLVWTAFDRKLKRKVALKRPHVMASEADRLQFVREAETAAQVHHPNAISIFDTVDADGCWLVMEYLHARSLDKVLAEHGPRPPEWVATVGAQIAAALAALHDCRIVHRDVKPGNVLVTDDGLAKLTDFGISVWREVTWTHDGNLSGTPAFVAPEVAKGRPADEASDVYSLGATLFTALEGEPPFGTGEPAEILERVRGGEVPESSRAGPLAPLLGDMLAVRPDRRPDAEQVRQRLEEIAGPQRVAWSSATAARRPWWRRRTPWVLAAIVLAATVTAATLVPLLWRGEPAEDLVGDEHTASPCALLDAEALSAHFGVPTQLHQAMGNFNRCDVLLSPGAGAAAAVDIEVQLLRLKRHPVVGQMFEDEGPPEEDECARPVKVDDRYGIQIAAKGFHPQERLCATADVAAEQVRGVLERGPIPRRAEPLPASSLAYVDACTLLDSAALAVYPSIDAGAGAKGFGGWRCRWFGTADQIDVLMRYDQHSSTSAVEGDPIPFPGREAHIRAEAEACTVHVIHRPSGQPTGPTIDVMVLTVGGPRPDPAYCPRAIELAEAAASRLPR</sequence>
<protein>
    <recommendedName>
        <fullName evidence="5">Protein kinase domain-containing protein</fullName>
    </recommendedName>
</protein>
<dbReference type="InterPro" id="IPR008271">
    <property type="entry name" value="Ser/Thr_kinase_AS"/>
</dbReference>
<keyword evidence="4" id="KW-0472">Membrane</keyword>
<dbReference type="Gene3D" id="1.10.510.10">
    <property type="entry name" value="Transferase(Phosphotransferase) domain 1"/>
    <property type="match status" value="1"/>
</dbReference>
<keyword evidence="2" id="KW-0547">Nucleotide-binding</keyword>
<evidence type="ECO:0000256" key="1">
    <source>
        <dbReference type="ARBA" id="ARBA00008874"/>
    </source>
</evidence>
<dbReference type="RefSeq" id="WP_209665166.1">
    <property type="nucleotide sequence ID" value="NZ_JAGGMS010000001.1"/>
</dbReference>
<dbReference type="SUPFAM" id="SSF56112">
    <property type="entry name" value="Protein kinase-like (PK-like)"/>
    <property type="match status" value="1"/>
</dbReference>
<evidence type="ECO:0000313" key="7">
    <source>
        <dbReference type="Proteomes" id="UP000741013"/>
    </source>
</evidence>
<dbReference type="InterPro" id="IPR011009">
    <property type="entry name" value="Kinase-like_dom_sf"/>
</dbReference>
<accession>A0ABS4PQU9</accession>
<dbReference type="EMBL" id="JAGGMS010000001">
    <property type="protein sequence ID" value="MBP2181791.1"/>
    <property type="molecule type" value="Genomic_DNA"/>
</dbReference>